<feature type="coiled-coil region" evidence="1">
    <location>
        <begin position="211"/>
        <end position="238"/>
    </location>
</feature>
<dbReference type="SUPFAM" id="SSF56281">
    <property type="entry name" value="Metallo-hydrolase/oxidoreductase"/>
    <property type="match status" value="1"/>
</dbReference>
<dbReference type="InterPro" id="IPR050855">
    <property type="entry name" value="NDM-1-like"/>
</dbReference>
<dbReference type="PANTHER" id="PTHR42951">
    <property type="entry name" value="METALLO-BETA-LACTAMASE DOMAIN-CONTAINING"/>
    <property type="match status" value="1"/>
</dbReference>
<keyword evidence="1" id="KW-0175">Coiled coil</keyword>
<evidence type="ECO:0000313" key="3">
    <source>
        <dbReference type="EMBL" id="MDQ0479151.1"/>
    </source>
</evidence>
<gene>
    <name evidence="3" type="ORF">QOZ93_000891</name>
</gene>
<dbReference type="Proteomes" id="UP001224418">
    <property type="component" value="Unassembled WGS sequence"/>
</dbReference>
<evidence type="ECO:0000259" key="2">
    <source>
        <dbReference type="SMART" id="SM00849"/>
    </source>
</evidence>
<dbReference type="InterPro" id="IPR001279">
    <property type="entry name" value="Metallo-B-lactamas"/>
</dbReference>
<dbReference type="InterPro" id="IPR036866">
    <property type="entry name" value="RibonucZ/Hydroxyglut_hydro"/>
</dbReference>
<evidence type="ECO:0000256" key="1">
    <source>
        <dbReference type="SAM" id="Coils"/>
    </source>
</evidence>
<dbReference type="PANTHER" id="PTHR42951:SF14">
    <property type="entry name" value="METALLO-BETA-LACTAMASE SUPERFAMILY PROTEIN"/>
    <property type="match status" value="1"/>
</dbReference>
<accession>A0ABU0JPY7</accession>
<dbReference type="RefSeq" id="WP_307355262.1">
    <property type="nucleotide sequence ID" value="NZ_BAAACJ010000012.1"/>
</dbReference>
<dbReference type="SMART" id="SM00849">
    <property type="entry name" value="Lactamase_B"/>
    <property type="match status" value="1"/>
</dbReference>
<reference evidence="3 4" key="1">
    <citation type="submission" date="2023-07" db="EMBL/GenBank/DDBJ databases">
        <title>Genomic Encyclopedia of Type Strains, Phase IV (KMG-IV): sequencing the most valuable type-strain genomes for metagenomic binning, comparative biology and taxonomic classification.</title>
        <authorList>
            <person name="Goeker M."/>
        </authorList>
    </citation>
    <scope>NUCLEOTIDE SEQUENCE [LARGE SCALE GENOMIC DNA]</scope>
    <source>
        <strain evidence="3 4">DSM 1400</strain>
    </source>
</reference>
<comment type="caution">
    <text evidence="3">The sequence shown here is derived from an EMBL/GenBank/DDBJ whole genome shotgun (WGS) entry which is preliminary data.</text>
</comment>
<keyword evidence="4" id="KW-1185">Reference proteome</keyword>
<dbReference type="Gene3D" id="3.60.15.10">
    <property type="entry name" value="Ribonuclease Z/Hydroxyacylglutathione hydrolase-like"/>
    <property type="match status" value="1"/>
</dbReference>
<sequence length="296" mass="33678">MELKKINGNTGVILAPTNIGVYTFKSKQCIIIDTGIGNTFARRIESTLDEQGIKPKYIINTHHHSDHTGGNKYFKDNYPGVQVYTTETCKVFLENPHLGSVILYGGYPIKEVLGKPICTQVDSVLQEGVIKINDEKFQILELKGHAEDGIGIVTPDRVCFLGDSLFSHDILEKYSFPFLFNIDDTYKTLKKIKEIDADYFVLGHDKDVLDKEKFLKLIDSNEENLKNYEEQIIELLAQPATKEDLLQNISILNDLPLNVKQYFLNMCTISGFLAYLEEKEIIKCSLEEGKIYYYVG</sequence>
<dbReference type="Pfam" id="PF00753">
    <property type="entry name" value="Lactamase_B"/>
    <property type="match status" value="1"/>
</dbReference>
<dbReference type="EMBL" id="JAUSWN010000006">
    <property type="protein sequence ID" value="MDQ0479151.1"/>
    <property type="molecule type" value="Genomic_DNA"/>
</dbReference>
<proteinExistence type="predicted"/>
<dbReference type="CDD" id="cd07743">
    <property type="entry name" value="metallo-hydrolase-like_MBL-fold"/>
    <property type="match status" value="1"/>
</dbReference>
<organism evidence="3 4">
    <name type="scientific">Hathewaya limosa</name>
    <name type="common">Clostridium limosum</name>
    <dbReference type="NCBI Taxonomy" id="1536"/>
    <lineage>
        <taxon>Bacteria</taxon>
        <taxon>Bacillati</taxon>
        <taxon>Bacillota</taxon>
        <taxon>Clostridia</taxon>
        <taxon>Eubacteriales</taxon>
        <taxon>Clostridiaceae</taxon>
        <taxon>Hathewaya</taxon>
    </lineage>
</organism>
<evidence type="ECO:0000313" key="4">
    <source>
        <dbReference type="Proteomes" id="UP001224418"/>
    </source>
</evidence>
<name>A0ABU0JPY7_HATLI</name>
<protein>
    <submittedName>
        <fullName evidence="3">Glyoxylase-like metal-dependent hydrolase (Beta-lactamase superfamily II)</fullName>
    </submittedName>
</protein>
<feature type="domain" description="Metallo-beta-lactamase" evidence="2">
    <location>
        <begin position="16"/>
        <end position="204"/>
    </location>
</feature>